<gene>
    <name evidence="1" type="ORF">PP769_05575</name>
</gene>
<dbReference type="Proteomes" id="UP001302719">
    <property type="component" value="Chromosome"/>
</dbReference>
<dbReference type="InterPro" id="IPR052721">
    <property type="entry name" value="ET_Amicyanin"/>
</dbReference>
<protein>
    <recommendedName>
        <fullName evidence="3">EfeO-type cupredoxin-like domain-containing protein</fullName>
    </recommendedName>
</protein>
<dbReference type="InterPro" id="IPR008972">
    <property type="entry name" value="Cupredoxin"/>
</dbReference>
<dbReference type="PANTHER" id="PTHR36507">
    <property type="entry name" value="BLL1555 PROTEIN"/>
    <property type="match status" value="1"/>
</dbReference>
<dbReference type="Gene3D" id="2.60.40.420">
    <property type="entry name" value="Cupredoxins - blue copper proteins"/>
    <property type="match status" value="1"/>
</dbReference>
<reference evidence="1 2" key="1">
    <citation type="submission" date="2023-01" db="EMBL/GenBank/DDBJ databases">
        <title>Cultivation and genomic characterization of new, ubiquitous marine nitrite-oxidizing bacteria from the Nitrospirales.</title>
        <authorList>
            <person name="Mueller A.J."/>
            <person name="Daebeler A."/>
            <person name="Herbold C.W."/>
            <person name="Kirkegaard R.H."/>
            <person name="Daims H."/>
        </authorList>
    </citation>
    <scope>NUCLEOTIDE SEQUENCE [LARGE SCALE GENOMIC DNA]</scope>
    <source>
        <strain evidence="1 2">VA</strain>
    </source>
</reference>
<accession>A0AA96JXN8</accession>
<proteinExistence type="predicted"/>
<evidence type="ECO:0000313" key="1">
    <source>
        <dbReference type="EMBL" id="WNM59236.1"/>
    </source>
</evidence>
<dbReference type="SUPFAM" id="SSF49503">
    <property type="entry name" value="Cupredoxins"/>
    <property type="match status" value="1"/>
</dbReference>
<evidence type="ECO:0008006" key="3">
    <source>
        <dbReference type="Google" id="ProtNLM"/>
    </source>
</evidence>
<dbReference type="RefSeq" id="WP_312645940.1">
    <property type="nucleotide sequence ID" value="NZ_CP116967.1"/>
</dbReference>
<dbReference type="AlphaFoldDB" id="A0AA96JXN8"/>
<organism evidence="1 2">
    <name type="scientific">Candidatus Nitrospira allomarina</name>
    <dbReference type="NCBI Taxonomy" id="3020900"/>
    <lineage>
        <taxon>Bacteria</taxon>
        <taxon>Pseudomonadati</taxon>
        <taxon>Nitrospirota</taxon>
        <taxon>Nitrospiria</taxon>
        <taxon>Nitrospirales</taxon>
        <taxon>Nitrospiraceae</taxon>
        <taxon>Nitrospira</taxon>
    </lineage>
</organism>
<name>A0AA96JXN8_9BACT</name>
<dbReference type="KEGG" id="nall:PP769_05575"/>
<dbReference type="EMBL" id="CP116967">
    <property type="protein sequence ID" value="WNM59236.1"/>
    <property type="molecule type" value="Genomic_DNA"/>
</dbReference>
<keyword evidence="2" id="KW-1185">Reference proteome</keyword>
<sequence length="152" mass="16530">MKNLNWTTASPALTGLGIFLLFLSICGPSLASTQSSDVRVSMDYWAPYYRPALAIVPDGVSIHVVNPTSSPHSVTHDGCRTGGPCAFDTGGVQPGQEFTIPSLPPGRYPYYCVLHPIMRGEIIVLPHHTVISQGTIHEHFTVTDVDVRESRE</sequence>
<evidence type="ECO:0000313" key="2">
    <source>
        <dbReference type="Proteomes" id="UP001302719"/>
    </source>
</evidence>
<dbReference type="PANTHER" id="PTHR36507:SF1">
    <property type="entry name" value="BLL1555 PROTEIN"/>
    <property type="match status" value="1"/>
</dbReference>